<dbReference type="STRING" id="199890.A0A182PVN8"/>
<dbReference type="Pfam" id="PF12596">
    <property type="entry name" value="Tnp_P_element_C"/>
    <property type="match status" value="1"/>
</dbReference>
<dbReference type="InterPro" id="IPR048365">
    <property type="entry name" value="TNP-like_RNaseH_N"/>
</dbReference>
<sequence>MKVESVLEYDPATDEILGPYKYMQVALARGLFKNWKQPVFIGFDQSMKKGIMLSIITNLHEKGINVVAIVSDNCPANIACWKDLEATGFDHPFFCILSQKRVYVIPDAPHLLKLTRNWLIDHGFSIGHKKITSQTLFQIVNDRLNAEMRPVFKISKGHLVMTNQEKQNVSKAAQVLSRTVAISLQRYVSNEAANDLADFIETVYFWFCVSNSYSPLAKEHYEQSFNGNDHQKQALSDMYNLMKNSTVIGKHSLQTFQKSILIQINALQMLFDDMKRRHKVSFLSTYKINQDVLENFFSQLRQRGGVYDHPSPLSCIYRVRIMVLGKSPSIIHNQSGREQRKIIKPDEYLTSTGADVAGSEDQEQINSSENEEFISATVFSEAEINPRLPDVAEMESLNGMSQDKSDTVSTVSSTQLNMTEQESDGLEYIMGYLAMKYQ</sequence>
<feature type="domain" description="Transposable element P transposase-like RNase H C-terminal" evidence="4">
    <location>
        <begin position="286"/>
        <end position="311"/>
    </location>
</feature>
<feature type="domain" description="Transposable element P transposase-like GTP-binding insertion" evidence="3">
    <location>
        <begin position="110"/>
        <end position="212"/>
    </location>
</feature>
<organism evidence="5 6">
    <name type="scientific">Anopheles epiroticus</name>
    <dbReference type="NCBI Taxonomy" id="199890"/>
    <lineage>
        <taxon>Eukaryota</taxon>
        <taxon>Metazoa</taxon>
        <taxon>Ecdysozoa</taxon>
        <taxon>Arthropoda</taxon>
        <taxon>Hexapoda</taxon>
        <taxon>Insecta</taxon>
        <taxon>Pterygota</taxon>
        <taxon>Neoptera</taxon>
        <taxon>Endopterygota</taxon>
        <taxon>Diptera</taxon>
        <taxon>Nematocera</taxon>
        <taxon>Culicoidea</taxon>
        <taxon>Culicidae</taxon>
        <taxon>Anophelinae</taxon>
        <taxon>Anopheles</taxon>
    </lineage>
</organism>
<dbReference type="Pfam" id="PF21787">
    <property type="entry name" value="TNP-like_RNaseH_N"/>
    <property type="match status" value="1"/>
</dbReference>
<feature type="domain" description="Transposable element P transposase-like RNase H" evidence="2">
    <location>
        <begin position="21"/>
        <end position="84"/>
    </location>
</feature>
<dbReference type="InterPro" id="IPR022242">
    <property type="entry name" value="TNP-like_C"/>
</dbReference>
<dbReference type="Pfam" id="PF21789">
    <property type="entry name" value="TNP-like_RNaseH_C"/>
    <property type="match status" value="1"/>
</dbReference>
<dbReference type="Proteomes" id="UP000075885">
    <property type="component" value="Unassembled WGS sequence"/>
</dbReference>
<accession>A0A182PVN8</accession>
<evidence type="ECO:0008006" key="7">
    <source>
        <dbReference type="Google" id="ProtNLM"/>
    </source>
</evidence>
<dbReference type="AlphaFoldDB" id="A0A182PVN8"/>
<reference evidence="5" key="2">
    <citation type="submission" date="2020-05" db="UniProtKB">
        <authorList>
            <consortium name="EnsemblMetazoa"/>
        </authorList>
    </citation>
    <scope>IDENTIFICATION</scope>
    <source>
        <strain evidence="5">Epiroticus2</strain>
    </source>
</reference>
<evidence type="ECO:0000313" key="6">
    <source>
        <dbReference type="Proteomes" id="UP000075885"/>
    </source>
</evidence>
<dbReference type="InterPro" id="IPR048367">
    <property type="entry name" value="TNP-like_RNaseH_C"/>
</dbReference>
<proteinExistence type="predicted"/>
<dbReference type="Pfam" id="PF21788">
    <property type="entry name" value="TNP-like_GBD"/>
    <property type="match status" value="1"/>
</dbReference>
<evidence type="ECO:0000259" key="2">
    <source>
        <dbReference type="Pfam" id="PF21787"/>
    </source>
</evidence>
<evidence type="ECO:0000259" key="4">
    <source>
        <dbReference type="Pfam" id="PF21789"/>
    </source>
</evidence>
<dbReference type="VEuPathDB" id="VectorBase:AEPI011025"/>
<keyword evidence="6" id="KW-1185">Reference proteome</keyword>
<evidence type="ECO:0000259" key="3">
    <source>
        <dbReference type="Pfam" id="PF21788"/>
    </source>
</evidence>
<evidence type="ECO:0000259" key="1">
    <source>
        <dbReference type="Pfam" id="PF12596"/>
    </source>
</evidence>
<protein>
    <recommendedName>
        <fullName evidence="7">THAP-type domain-containing protein</fullName>
    </recommendedName>
</protein>
<dbReference type="InterPro" id="IPR048366">
    <property type="entry name" value="TNP-like_GBD"/>
</dbReference>
<feature type="domain" description="Transposable element P transposase-like C-terminal" evidence="1">
    <location>
        <begin position="359"/>
        <end position="437"/>
    </location>
</feature>
<evidence type="ECO:0000313" key="5">
    <source>
        <dbReference type="EnsemblMetazoa" id="AEPI011025-PA"/>
    </source>
</evidence>
<dbReference type="EnsemblMetazoa" id="AEPI011025-RA">
    <property type="protein sequence ID" value="AEPI011025-PA"/>
    <property type="gene ID" value="AEPI011025"/>
</dbReference>
<name>A0A182PVN8_9DIPT</name>
<reference evidence="6" key="1">
    <citation type="submission" date="2013-03" db="EMBL/GenBank/DDBJ databases">
        <title>The Genome Sequence of Anopheles epiroticus epiroticus2.</title>
        <authorList>
            <consortium name="The Broad Institute Genomics Platform"/>
            <person name="Neafsey D.E."/>
            <person name="Howell P."/>
            <person name="Walker B."/>
            <person name="Young S.K."/>
            <person name="Zeng Q."/>
            <person name="Gargeya S."/>
            <person name="Fitzgerald M."/>
            <person name="Haas B."/>
            <person name="Abouelleil A."/>
            <person name="Allen A.W."/>
            <person name="Alvarado L."/>
            <person name="Arachchi H.M."/>
            <person name="Berlin A.M."/>
            <person name="Chapman S.B."/>
            <person name="Gainer-Dewar J."/>
            <person name="Goldberg J."/>
            <person name="Griggs A."/>
            <person name="Gujja S."/>
            <person name="Hansen M."/>
            <person name="Howarth C."/>
            <person name="Imamovic A."/>
            <person name="Ireland A."/>
            <person name="Larimer J."/>
            <person name="McCowan C."/>
            <person name="Murphy C."/>
            <person name="Pearson M."/>
            <person name="Poon T.W."/>
            <person name="Priest M."/>
            <person name="Roberts A."/>
            <person name="Saif S."/>
            <person name="Shea T."/>
            <person name="Sisk P."/>
            <person name="Sykes S."/>
            <person name="Wortman J."/>
            <person name="Nusbaum C."/>
            <person name="Birren B."/>
        </authorList>
    </citation>
    <scope>NUCLEOTIDE SEQUENCE [LARGE SCALE GENOMIC DNA]</scope>
    <source>
        <strain evidence="6">Epiroticus2</strain>
    </source>
</reference>